<feature type="compositionally biased region" description="Basic and acidic residues" evidence="11">
    <location>
        <begin position="173"/>
        <end position="188"/>
    </location>
</feature>
<dbReference type="GO" id="GO:0048188">
    <property type="term" value="C:Set1C/COMPASS complex"/>
    <property type="evidence" value="ECO:0007669"/>
    <property type="project" value="InterPro"/>
</dbReference>
<dbReference type="EC" id="2.1.1.354" evidence="2"/>
<feature type="region of interest" description="Disordered" evidence="11">
    <location>
        <begin position="1107"/>
        <end position="1166"/>
    </location>
</feature>
<feature type="domain" description="SET" evidence="12">
    <location>
        <begin position="1361"/>
        <end position="1478"/>
    </location>
</feature>
<dbReference type="InterPro" id="IPR035445">
    <property type="entry name" value="GYF-like_dom_sf"/>
</dbReference>
<dbReference type="EMBL" id="JAZDWU010000001">
    <property type="protein sequence ID" value="KAL0016678.1"/>
    <property type="molecule type" value="Genomic_DNA"/>
</dbReference>
<keyword evidence="5" id="KW-0949">S-adenosyl-L-methionine</keyword>
<dbReference type="SUPFAM" id="SSF82199">
    <property type="entry name" value="SET domain"/>
    <property type="match status" value="1"/>
</dbReference>
<evidence type="ECO:0000256" key="9">
    <source>
        <dbReference type="ARBA" id="ARBA00023242"/>
    </source>
</evidence>
<evidence type="ECO:0000256" key="10">
    <source>
        <dbReference type="ARBA" id="ARBA00047571"/>
    </source>
</evidence>
<proteinExistence type="predicted"/>
<dbReference type="InterPro" id="IPR037841">
    <property type="entry name" value="SET_SETD1A/B"/>
</dbReference>
<keyword evidence="8" id="KW-0804">Transcription</keyword>
<dbReference type="SMART" id="SM00444">
    <property type="entry name" value="GYF"/>
    <property type="match status" value="1"/>
</dbReference>
<evidence type="ECO:0000256" key="11">
    <source>
        <dbReference type="SAM" id="MobiDB-lite"/>
    </source>
</evidence>
<keyword evidence="6" id="KW-0156">Chromatin regulator</keyword>
<comment type="caution">
    <text evidence="14">The sequence shown here is derived from an EMBL/GenBank/DDBJ whole genome shotgun (WGS) entry which is preliminary data.</text>
</comment>
<evidence type="ECO:0000313" key="15">
    <source>
        <dbReference type="Proteomes" id="UP001459277"/>
    </source>
</evidence>
<sequence length="1532" mass="170241">MGGQTHMEEIKLVLEHGSNRMETLGFLNGRVVIVNPEVLDENKLGSVGVLNGVVFEFELLLFVDVVVVVVVLSESFDEVEKVCVIIVLVQDTLRSQFIVNSRTTILVSWTLWSQFIRRDSLDLLVSGYQLPIHESPSREALLLKVLKSDDACRCLKGVGISCARRMRPATHKQNREREGGRGLEEDRRSRRRRNKPTSFHPLVHHNRVFLGRMVSSTGLTREQVPSFVSRKRRKVSDSECQDQDSRVCIGNYVDTSSSAQSTEEGCSSQWCAHLVNVSSSCCNFDEKYVSSSAMEMSCQSNGNGSDVPQSCNTGGTSYPDKSYPVYAFVSGWMYINEQGQMCGPYIQEQLYEGLSTGFLPDELPVYPVVNGALINPVPLKYFRQFPDHVATGFAYLSVGNSCPSSYSGSQPISQLPVNSSYGLNQPMLNLDAVNSITSCQLPSGEESCWLYEDDQGRKHGPNSLSELHAWHSYGYLQDVLMIYHIENKYGPFTLLSIMNAWKRDGPETVSTFVAESKETGSLLSFISEISEGVSSQLHSSIMKAARRAVLDEIIGNVIGDFVATKKDKKHLKLESVNHAAQNNSLNGTTSKVAGERKDCAAPACEVASSISVVDHACINKISTQSPAVTKSVGSIENFWGSNAVVCRMLFDYCMQVMWNAVFYDTVAEYSSAWRKRKLWSGHPKFEIPAGEFRNCDQKPETLPDDSRQKESVCVVDCPPGFEAMAMVTDDHTQSSSIMSSSAPGVNPSAEKSFSSTNHRYADMTCILECVENELHFSTRASLEEYLESFVEVEVRKFFNSIDGEKLNEDQLRTGANKTSDDYPSQAAKPISQSLSENGVSNLLANAFKNICTNDDMGENEEINEPLPPGFEDNPKTIFPLHISKFRPSRSDECIPKVGVYVAMAMCRQKLHDDVLREWKSLFMDASLHQFLVSWCTPKKPCQPDGIEEGEFDASEEHSGNSLTSPSKHIHDLGSSKESQVIGKYMYYRKKKLSRKKLGPVPQCLIPVDAGVRNQSAENSRKHVACKVSETAEVETTAVRTKILGSKSNKSRAESFVKARPSRDIIKSCLPGDRSSAKNASGQKGMKVAHTVQNDELAKDVRLKVAKNSLKPKVTKDAVKPKVPKDAVKPKVPKDATEPKVPKDATEPKVPKDAAEPKVPKDAVKSKVPKDAIKPKVPKDAVKPSRDRILNLPKNLNDVEKVVDSNGHDVAMQGEFTATKVSKLKRKHIMDSVIPSRPAKVSKVANSAAKQAAWGQVGVQKTKSSKSRTLNPCPRSDGCARSSINGWEWHRWSLSASPAERARVRGVRYVHTMYCGTEVNASQGSNGKGLSARTNRVKLRNLLAAAEGADLLKATQLKARKKRLRFQRSKIHDWGLVALESIEADDFVIEYVGELIRPRISDIRERHYEKMGIGSSYLFRLDDGYVVDATKRGGIARFINHSCEPNCYTKVISVEGQKKIFIYAKRHIASGEEITYNYKFPLEEKKIPCNCGSRKSFSWVLLLIVGYDFCHRLALLGRLSVLACSWSFRIKDE</sequence>
<gene>
    <name evidence="14" type="ORF">SO802_003747</name>
</gene>
<feature type="compositionally biased region" description="Basic and acidic residues" evidence="11">
    <location>
        <begin position="1113"/>
        <end position="1166"/>
    </location>
</feature>
<evidence type="ECO:0000256" key="2">
    <source>
        <dbReference type="ARBA" id="ARBA00012182"/>
    </source>
</evidence>
<dbReference type="InterPro" id="IPR044570">
    <property type="entry name" value="Set1-like"/>
</dbReference>
<evidence type="ECO:0000313" key="14">
    <source>
        <dbReference type="EMBL" id="KAL0016678.1"/>
    </source>
</evidence>
<dbReference type="Gene3D" id="2.170.270.10">
    <property type="entry name" value="SET domain"/>
    <property type="match status" value="1"/>
</dbReference>
<feature type="region of interest" description="Disordered" evidence="11">
    <location>
        <begin position="1066"/>
        <end position="1087"/>
    </location>
</feature>
<feature type="domain" description="GYF" evidence="13">
    <location>
        <begin position="446"/>
        <end position="496"/>
    </location>
</feature>
<evidence type="ECO:0000256" key="3">
    <source>
        <dbReference type="ARBA" id="ARBA00022603"/>
    </source>
</evidence>
<evidence type="ECO:0000256" key="4">
    <source>
        <dbReference type="ARBA" id="ARBA00022679"/>
    </source>
</evidence>
<protein>
    <recommendedName>
        <fullName evidence="2">[histone H3]-lysine(4) N-trimethyltransferase</fullName>
        <ecNumber evidence="2">2.1.1.354</ecNumber>
    </recommendedName>
</protein>
<dbReference type="InterPro" id="IPR046341">
    <property type="entry name" value="SET_dom_sf"/>
</dbReference>
<dbReference type="PROSITE" id="PS50280">
    <property type="entry name" value="SET"/>
    <property type="match status" value="1"/>
</dbReference>
<evidence type="ECO:0000256" key="6">
    <source>
        <dbReference type="ARBA" id="ARBA00022853"/>
    </source>
</evidence>
<reference evidence="14 15" key="1">
    <citation type="submission" date="2024-01" db="EMBL/GenBank/DDBJ databases">
        <title>A telomere-to-telomere, gap-free genome of sweet tea (Lithocarpus litseifolius).</title>
        <authorList>
            <person name="Zhou J."/>
        </authorList>
    </citation>
    <scope>NUCLEOTIDE SEQUENCE [LARGE SCALE GENOMIC DNA]</scope>
    <source>
        <strain evidence="14">Zhou-2022a</strain>
        <tissue evidence="14">Leaf</tissue>
    </source>
</reference>
<keyword evidence="15" id="KW-1185">Reference proteome</keyword>
<organism evidence="14 15">
    <name type="scientific">Lithocarpus litseifolius</name>
    <dbReference type="NCBI Taxonomy" id="425828"/>
    <lineage>
        <taxon>Eukaryota</taxon>
        <taxon>Viridiplantae</taxon>
        <taxon>Streptophyta</taxon>
        <taxon>Embryophyta</taxon>
        <taxon>Tracheophyta</taxon>
        <taxon>Spermatophyta</taxon>
        <taxon>Magnoliopsida</taxon>
        <taxon>eudicotyledons</taxon>
        <taxon>Gunneridae</taxon>
        <taxon>Pentapetalae</taxon>
        <taxon>rosids</taxon>
        <taxon>fabids</taxon>
        <taxon>Fagales</taxon>
        <taxon>Fagaceae</taxon>
        <taxon>Lithocarpus</taxon>
    </lineage>
</organism>
<evidence type="ECO:0000259" key="13">
    <source>
        <dbReference type="PROSITE" id="PS50829"/>
    </source>
</evidence>
<dbReference type="PANTHER" id="PTHR45814">
    <property type="entry name" value="HISTONE-LYSINE N-METHYLTRANSFERASE SETD1"/>
    <property type="match status" value="1"/>
</dbReference>
<evidence type="ECO:0000256" key="8">
    <source>
        <dbReference type="ARBA" id="ARBA00023163"/>
    </source>
</evidence>
<name>A0AAW2E4H6_9ROSI</name>
<dbReference type="GO" id="GO:0140999">
    <property type="term" value="F:histone H3K4 trimethyltransferase activity"/>
    <property type="evidence" value="ECO:0007669"/>
    <property type="project" value="UniProtKB-EC"/>
</dbReference>
<dbReference type="InterPro" id="IPR001214">
    <property type="entry name" value="SET_dom"/>
</dbReference>
<keyword evidence="4" id="KW-0808">Transferase</keyword>
<keyword evidence="7" id="KW-0805">Transcription regulation</keyword>
<dbReference type="CDD" id="cd19169">
    <property type="entry name" value="SET_SETD1"/>
    <property type="match status" value="1"/>
</dbReference>
<evidence type="ECO:0000256" key="7">
    <source>
        <dbReference type="ARBA" id="ARBA00023015"/>
    </source>
</evidence>
<accession>A0AAW2E4H6</accession>
<dbReference type="Gene3D" id="3.30.1490.40">
    <property type="match status" value="2"/>
</dbReference>
<evidence type="ECO:0000259" key="12">
    <source>
        <dbReference type="PROSITE" id="PS50280"/>
    </source>
</evidence>
<evidence type="ECO:0000256" key="5">
    <source>
        <dbReference type="ARBA" id="ARBA00022691"/>
    </source>
</evidence>
<dbReference type="PANTHER" id="PTHR45814:SF2">
    <property type="entry name" value="HISTONE-LYSINE N-METHYLTRANSFERASE SETD1"/>
    <property type="match status" value="1"/>
</dbReference>
<dbReference type="GO" id="GO:0032259">
    <property type="term" value="P:methylation"/>
    <property type="evidence" value="ECO:0007669"/>
    <property type="project" value="UniProtKB-KW"/>
</dbReference>
<evidence type="ECO:0000256" key="1">
    <source>
        <dbReference type="ARBA" id="ARBA00004123"/>
    </source>
</evidence>
<feature type="region of interest" description="Disordered" evidence="11">
    <location>
        <begin position="945"/>
        <end position="973"/>
    </location>
</feature>
<keyword evidence="9" id="KW-0539">Nucleus</keyword>
<comment type="subcellular location">
    <subcellularLocation>
        <location evidence="1">Nucleus</location>
    </subcellularLocation>
</comment>
<dbReference type="SMART" id="SM00317">
    <property type="entry name" value="SET"/>
    <property type="match status" value="1"/>
</dbReference>
<dbReference type="SUPFAM" id="SSF55277">
    <property type="entry name" value="GYF domain"/>
    <property type="match status" value="1"/>
</dbReference>
<feature type="region of interest" description="Disordered" evidence="11">
    <location>
        <begin position="166"/>
        <end position="198"/>
    </location>
</feature>
<keyword evidence="3" id="KW-0489">Methyltransferase</keyword>
<dbReference type="Pfam" id="PF00856">
    <property type="entry name" value="SET"/>
    <property type="match status" value="1"/>
</dbReference>
<comment type="catalytic activity">
    <reaction evidence="10">
        <text>L-lysyl(4)-[histone H3] + 3 S-adenosyl-L-methionine = N(6),N(6),N(6)-trimethyl-L-lysyl(4)-[histone H3] + 3 S-adenosyl-L-homocysteine + 3 H(+)</text>
        <dbReference type="Rhea" id="RHEA:60260"/>
        <dbReference type="Rhea" id="RHEA-COMP:15537"/>
        <dbReference type="Rhea" id="RHEA-COMP:15547"/>
        <dbReference type="ChEBI" id="CHEBI:15378"/>
        <dbReference type="ChEBI" id="CHEBI:29969"/>
        <dbReference type="ChEBI" id="CHEBI:57856"/>
        <dbReference type="ChEBI" id="CHEBI:59789"/>
        <dbReference type="ChEBI" id="CHEBI:61961"/>
        <dbReference type="EC" id="2.1.1.354"/>
    </reaction>
</comment>
<dbReference type="Pfam" id="PF02213">
    <property type="entry name" value="GYF"/>
    <property type="match status" value="1"/>
</dbReference>
<dbReference type="InterPro" id="IPR003169">
    <property type="entry name" value="GYF"/>
</dbReference>
<dbReference type="PROSITE" id="PS50829">
    <property type="entry name" value="GYF"/>
    <property type="match status" value="1"/>
</dbReference>
<dbReference type="Proteomes" id="UP001459277">
    <property type="component" value="Unassembled WGS sequence"/>
</dbReference>